<feature type="domain" description="Protein NO VEIN C-terminal" evidence="1">
    <location>
        <begin position="158"/>
        <end position="254"/>
    </location>
</feature>
<protein>
    <recommendedName>
        <fullName evidence="1">Protein NO VEIN C-terminal domain-containing protein</fullName>
    </recommendedName>
</protein>
<reference evidence="2 3" key="1">
    <citation type="submission" date="2017-04" db="EMBL/GenBank/DDBJ databases">
        <authorList>
            <person name="Afonso C.L."/>
            <person name="Miller P.J."/>
            <person name="Scott M.A."/>
            <person name="Spackman E."/>
            <person name="Goraichik I."/>
            <person name="Dimitrov K.M."/>
            <person name="Suarez D.L."/>
            <person name="Swayne D.E."/>
        </authorList>
    </citation>
    <scope>NUCLEOTIDE SEQUENCE [LARGE SCALE GENOMIC DNA]</scope>
    <source>
        <strain evidence="2 3">CGMCC 1.12644</strain>
    </source>
</reference>
<keyword evidence="3" id="KW-1185">Reference proteome</keyword>
<evidence type="ECO:0000259" key="1">
    <source>
        <dbReference type="Pfam" id="PF13020"/>
    </source>
</evidence>
<accession>A0A1W2C7I2</accession>
<dbReference type="STRING" id="1387277.SAMN06295998_106138"/>
<dbReference type="AlphaFoldDB" id="A0A1W2C7I2"/>
<organism evidence="2 3">
    <name type="scientific">Primorskyibacter flagellatus</name>
    <dbReference type="NCBI Taxonomy" id="1387277"/>
    <lineage>
        <taxon>Bacteria</taxon>
        <taxon>Pseudomonadati</taxon>
        <taxon>Pseudomonadota</taxon>
        <taxon>Alphaproteobacteria</taxon>
        <taxon>Rhodobacterales</taxon>
        <taxon>Roseobacteraceae</taxon>
        <taxon>Primorskyibacter</taxon>
    </lineage>
</organism>
<sequence length="276" mass="31787">METGDWSNFENDAVVAAYFSMLSDELSGRRYNKAAQNRALQDQIDRSRGSIEFKMCNVSAAMRGLGLPIIQGYAPRFNFQMALAEAAARWLAQHPEWEIALHRREQRQMAEPSPIFVGVAPTLRNAPPPDELEQMQRIARRFDAAGRDERNRVLGYAGEERVFHHERATLNSHGRDDLARRVRWVSKEDGDGLGYDITSFTPDGQDRLIEVKTTNGWERTPFHISRNELEVAEERRDHWHLFRLHDFARDPKAFELRPPLDAHVSLTATSFRASFE</sequence>
<name>A0A1W2C7I2_9RHOB</name>
<gene>
    <name evidence="2" type="ORF">SAMN06295998_106138</name>
</gene>
<dbReference type="RefSeq" id="WP_084353025.1">
    <property type="nucleotide sequence ID" value="NZ_FWYD01000006.1"/>
</dbReference>
<dbReference type="InterPro" id="IPR024975">
    <property type="entry name" value="NOV_C"/>
</dbReference>
<evidence type="ECO:0000313" key="2">
    <source>
        <dbReference type="EMBL" id="SMC81071.1"/>
    </source>
</evidence>
<dbReference type="OrthoDB" id="9788621at2"/>
<proteinExistence type="predicted"/>
<dbReference type="EMBL" id="FWYD01000006">
    <property type="protein sequence ID" value="SMC81071.1"/>
    <property type="molecule type" value="Genomic_DNA"/>
</dbReference>
<evidence type="ECO:0000313" key="3">
    <source>
        <dbReference type="Proteomes" id="UP000192330"/>
    </source>
</evidence>
<dbReference type="Pfam" id="PF13020">
    <property type="entry name" value="NOV_C"/>
    <property type="match status" value="1"/>
</dbReference>
<dbReference type="Proteomes" id="UP000192330">
    <property type="component" value="Unassembled WGS sequence"/>
</dbReference>